<dbReference type="Proteomes" id="UP000287401">
    <property type="component" value="Unassembled WGS sequence"/>
</dbReference>
<dbReference type="AlphaFoldDB" id="A0A430C8V5"/>
<organism evidence="1 2">
    <name type="scientific">Sphingobium yanoikuyae</name>
    <name type="common">Sphingomonas yanoikuyae</name>
    <dbReference type="NCBI Taxonomy" id="13690"/>
    <lineage>
        <taxon>Bacteria</taxon>
        <taxon>Pseudomonadati</taxon>
        <taxon>Pseudomonadota</taxon>
        <taxon>Alphaproteobacteria</taxon>
        <taxon>Sphingomonadales</taxon>
        <taxon>Sphingomonadaceae</taxon>
        <taxon>Sphingobium</taxon>
    </lineage>
</organism>
<name>A0A430C8V5_SPHYA</name>
<reference evidence="1 2" key="1">
    <citation type="submission" date="2018-07" db="EMBL/GenBank/DDBJ databases">
        <title>Genomic and Epidemiologic Investigation of an Indolent Hospital Outbreak.</title>
        <authorList>
            <person name="Johnson R.C."/>
            <person name="Deming C."/>
            <person name="Conlan S."/>
            <person name="Zellmer C.J."/>
            <person name="Michelin A.V."/>
            <person name="Lee-Lin S."/>
            <person name="Thomas P.J."/>
            <person name="Park M."/>
            <person name="Weingarten R.A."/>
            <person name="Less J."/>
            <person name="Dekker J.P."/>
            <person name="Frank K.M."/>
            <person name="Musser K.A."/>
            <person name="Mcquiston J.R."/>
            <person name="Henderson D.K."/>
            <person name="Lau A.F."/>
            <person name="Palmore T.N."/>
            <person name="Segre J.A."/>
        </authorList>
    </citation>
    <scope>NUCLEOTIDE SEQUENCE [LARGE SCALE GENOMIC DNA]</scope>
    <source>
        <strain evidence="1 2">SK-NIH.Env6_1116</strain>
    </source>
</reference>
<evidence type="ECO:0000313" key="1">
    <source>
        <dbReference type="EMBL" id="RSU61400.1"/>
    </source>
</evidence>
<comment type="caution">
    <text evidence="1">The sequence shown here is derived from an EMBL/GenBank/DDBJ whole genome shotgun (WGS) entry which is preliminary data.</text>
</comment>
<accession>A0A430C8V5</accession>
<dbReference type="EMBL" id="QRAL01000002">
    <property type="protein sequence ID" value="RSU61400.1"/>
    <property type="molecule type" value="Genomic_DNA"/>
</dbReference>
<gene>
    <name evidence="1" type="ORF">DAH51_02030</name>
</gene>
<protein>
    <submittedName>
        <fullName evidence="1">Uncharacterized protein</fullName>
    </submittedName>
</protein>
<sequence>MENRNPPEESAIIDSIVSLLGKLPVERIQPALARIHRQLGDTQGAPVADPSIHQLHCWGRISTRSCMALDYYGIQNFDLGHHQHVHLSHVASMTPRELAKVANLGALCCHEIIGILADYGWRLRDAHDLPAIMTRNTGNVRQWLAEEQAKRQASDDRNHALLREKADEGLTWEALADRHGLSAAPLRARLAAFERNMQYREANPLPATIGESARADARNGA</sequence>
<proteinExistence type="predicted"/>
<evidence type="ECO:0000313" key="2">
    <source>
        <dbReference type="Proteomes" id="UP000287401"/>
    </source>
</evidence>